<dbReference type="GO" id="GO:0005829">
    <property type="term" value="C:cytosol"/>
    <property type="evidence" value="ECO:0007669"/>
    <property type="project" value="TreeGrafter"/>
</dbReference>
<comment type="cofactor">
    <cofactor evidence="1">
        <name>Zn(2+)</name>
        <dbReference type="ChEBI" id="CHEBI:29105"/>
    </cofactor>
</comment>
<dbReference type="Gene3D" id="3.40.630.10">
    <property type="entry name" value="Zn peptidases"/>
    <property type="match status" value="1"/>
</dbReference>
<dbReference type="EMBL" id="KT201084">
    <property type="protein sequence ID" value="ALS56008.1"/>
    <property type="molecule type" value="Genomic_DNA"/>
</dbReference>
<dbReference type="SUPFAM" id="SSF53187">
    <property type="entry name" value="Zn-dependent exopeptidases"/>
    <property type="match status" value="1"/>
</dbReference>
<dbReference type="Pfam" id="PF24827">
    <property type="entry name" value="AstE_AspA_cat"/>
    <property type="match status" value="1"/>
</dbReference>
<sequence>MKLVKKTSEKQRLDSLENIYPVELSAPDITAYAAGNTGVPYYTTLDSGIAGPHAAILALTHGNEICGAITLDTMFRCGLTPTRGKLTLGFNNVAAYAQFDARYPAASRFVDEDMNRVWAAERLDGDDQSIELARAREIRPLIDTVDFLLDLHSMQSASPPLMLAGPLAKGHEFASRLKYPETIMCDAGHAAGKRLRDYGDFGDANSPRNALLVEAGQHWAASSGIVSTDSAVCFLQALDMIDAATAKSLSQDMRPAAQRTIEVIDRVTINSDHFQFHQPYTGLEVIPKAGTELGIDGDTPVVTPFDDCVLIMPTRRTWKGQTAVRLGRYVK</sequence>
<keyword evidence="2" id="KW-0479">Metal-binding</keyword>
<keyword evidence="3" id="KW-0378">Hydrolase</keyword>
<organism evidence="6">
    <name type="scientific">uncultured bacterium EIL102C09</name>
    <dbReference type="NCBI Taxonomy" id="1768197"/>
    <lineage>
        <taxon>Bacteria</taxon>
        <taxon>environmental samples</taxon>
    </lineage>
</organism>
<name>A0A0U2W8E2_9BACT</name>
<evidence type="ECO:0000313" key="6">
    <source>
        <dbReference type="EMBL" id="ALS56008.1"/>
    </source>
</evidence>
<dbReference type="CDD" id="cd06910">
    <property type="entry name" value="M14_ASTE_ASPA-like"/>
    <property type="match status" value="1"/>
</dbReference>
<accession>A0A0U2W8E2</accession>
<evidence type="ECO:0000259" key="5">
    <source>
        <dbReference type="Pfam" id="PF24827"/>
    </source>
</evidence>
<evidence type="ECO:0000256" key="2">
    <source>
        <dbReference type="ARBA" id="ARBA00022723"/>
    </source>
</evidence>
<proteinExistence type="predicted"/>
<dbReference type="PANTHER" id="PTHR15162">
    <property type="entry name" value="ASPARTOACYLASE"/>
    <property type="match status" value="1"/>
</dbReference>
<dbReference type="GO" id="GO:0046872">
    <property type="term" value="F:metal ion binding"/>
    <property type="evidence" value="ECO:0007669"/>
    <property type="project" value="UniProtKB-KW"/>
</dbReference>
<keyword evidence="4" id="KW-0862">Zinc</keyword>
<evidence type="ECO:0000256" key="4">
    <source>
        <dbReference type="ARBA" id="ARBA00022833"/>
    </source>
</evidence>
<feature type="domain" description="Succinylglutamate desuccinylase/Aspartoacylase catalytic" evidence="5">
    <location>
        <begin position="51"/>
        <end position="167"/>
    </location>
</feature>
<protein>
    <submittedName>
        <fullName evidence="6">Putative succinylglutamate desuccinylase</fullName>
    </submittedName>
</protein>
<reference evidence="6" key="1">
    <citation type="journal article" date="2016" name="ISME J.">
        <title>Functional metagenomic screen reveals new and diverse microbial rhodopsins.</title>
        <authorList>
            <person name="Pushkarev A."/>
            <person name="Beja O."/>
        </authorList>
    </citation>
    <scope>NUCLEOTIDE SEQUENCE</scope>
</reference>
<evidence type="ECO:0000256" key="1">
    <source>
        <dbReference type="ARBA" id="ARBA00001947"/>
    </source>
</evidence>
<dbReference type="InterPro" id="IPR055438">
    <property type="entry name" value="AstE_AspA_cat"/>
</dbReference>
<dbReference type="PANTHER" id="PTHR15162:SF7">
    <property type="entry name" value="SUCCINYLGLUTAMATE DESUCCINYLASE"/>
    <property type="match status" value="1"/>
</dbReference>
<dbReference type="AlphaFoldDB" id="A0A0U2W8E2"/>
<evidence type="ECO:0000256" key="3">
    <source>
        <dbReference type="ARBA" id="ARBA00022801"/>
    </source>
</evidence>
<dbReference type="InterPro" id="IPR050178">
    <property type="entry name" value="AspA/AstE_fam"/>
</dbReference>
<dbReference type="GO" id="GO:0016788">
    <property type="term" value="F:hydrolase activity, acting on ester bonds"/>
    <property type="evidence" value="ECO:0007669"/>
    <property type="project" value="InterPro"/>
</dbReference>